<feature type="compositionally biased region" description="Basic and acidic residues" evidence="3">
    <location>
        <begin position="132"/>
        <end position="143"/>
    </location>
</feature>
<dbReference type="GO" id="GO:0051603">
    <property type="term" value="P:proteolysis involved in protein catabolic process"/>
    <property type="evidence" value="ECO:0007669"/>
    <property type="project" value="TreeGrafter"/>
</dbReference>
<accession>A0A813ZTR3</accession>
<dbReference type="FunFam" id="1.10.8.60:FF:000002">
    <property type="entry name" value="ATP-dependent Clp protease ATP-binding subunit ClpX"/>
    <property type="match status" value="1"/>
</dbReference>
<dbReference type="GO" id="GO:0005524">
    <property type="term" value="F:ATP binding"/>
    <property type="evidence" value="ECO:0007669"/>
    <property type="project" value="UniProtKB-KW"/>
</dbReference>
<dbReference type="PANTHER" id="PTHR48102:SF7">
    <property type="entry name" value="ATP-DEPENDENT CLP PROTEASE ATP-BINDING SUBUNIT CLPX-LIKE, MITOCHONDRIAL"/>
    <property type="match status" value="1"/>
</dbReference>
<dbReference type="SUPFAM" id="SSF52540">
    <property type="entry name" value="P-loop containing nucleoside triphosphate hydrolases"/>
    <property type="match status" value="1"/>
</dbReference>
<feature type="region of interest" description="Disordered" evidence="3">
    <location>
        <begin position="103"/>
        <end position="149"/>
    </location>
</feature>
<evidence type="ECO:0000256" key="1">
    <source>
        <dbReference type="ARBA" id="ARBA00022741"/>
    </source>
</evidence>
<dbReference type="GO" id="GO:0016887">
    <property type="term" value="F:ATP hydrolysis activity"/>
    <property type="evidence" value="ECO:0007669"/>
    <property type="project" value="TreeGrafter"/>
</dbReference>
<dbReference type="AlphaFoldDB" id="A0A813ZTR3"/>
<dbReference type="GO" id="GO:0005759">
    <property type="term" value="C:mitochondrial matrix"/>
    <property type="evidence" value="ECO:0007669"/>
    <property type="project" value="TreeGrafter"/>
</dbReference>
<feature type="domain" description="Clp ATPase C-terminal" evidence="4">
    <location>
        <begin position="18"/>
        <end position="111"/>
    </location>
</feature>
<dbReference type="EMBL" id="CAJNOE010000096">
    <property type="protein sequence ID" value="CAF0904345.1"/>
    <property type="molecule type" value="Genomic_DNA"/>
</dbReference>
<keyword evidence="1" id="KW-0547">Nucleotide-binding</keyword>
<evidence type="ECO:0000256" key="2">
    <source>
        <dbReference type="ARBA" id="ARBA00022840"/>
    </source>
</evidence>
<dbReference type="InterPro" id="IPR027417">
    <property type="entry name" value="P-loop_NTPase"/>
</dbReference>
<comment type="caution">
    <text evidence="5">The sequence shown here is derived from an EMBL/GenBank/DDBJ whole genome shotgun (WGS) entry which is preliminary data.</text>
</comment>
<reference evidence="5" key="1">
    <citation type="submission" date="2021-02" db="EMBL/GenBank/DDBJ databases">
        <authorList>
            <person name="Nowell W R."/>
        </authorList>
    </citation>
    <scope>NUCLEOTIDE SEQUENCE</scope>
</reference>
<proteinExistence type="predicted"/>
<protein>
    <recommendedName>
        <fullName evidence="4">Clp ATPase C-terminal domain-containing protein</fullName>
    </recommendedName>
</protein>
<name>A0A813ZTR3_9BILA</name>
<keyword evidence="2" id="KW-0067">ATP-binding</keyword>
<dbReference type="InterPro" id="IPR019489">
    <property type="entry name" value="Clp_ATPase_C"/>
</dbReference>
<dbReference type="SMART" id="SM01086">
    <property type="entry name" value="ClpB_D2-small"/>
    <property type="match status" value="1"/>
</dbReference>
<feature type="compositionally biased region" description="Polar residues" evidence="3">
    <location>
        <begin position="114"/>
        <end position="131"/>
    </location>
</feature>
<dbReference type="InterPro" id="IPR050052">
    <property type="entry name" value="ATP-dep_Clp_protease_ClpX"/>
</dbReference>
<sequence>MIPEFVGRLPVVVAFHSLNEDMLVRILTEPRNAYVPQYQALFQMDKVQLDFTDGALRSIAKKAVLRHTGARGLRSILERILLQSMFDIPESDIVGVRVDEEAVKTNKSPEYIRSRQSSSTDNHVENSTTTAEEIKTKQNHDNKISIPTG</sequence>
<evidence type="ECO:0000313" key="5">
    <source>
        <dbReference type="EMBL" id="CAF0904345.1"/>
    </source>
</evidence>
<evidence type="ECO:0000313" key="6">
    <source>
        <dbReference type="Proteomes" id="UP000663860"/>
    </source>
</evidence>
<dbReference type="PANTHER" id="PTHR48102">
    <property type="entry name" value="ATP-DEPENDENT CLP PROTEASE ATP-BINDING SUBUNIT CLPX-LIKE, MITOCHONDRIAL-RELATED"/>
    <property type="match status" value="1"/>
</dbReference>
<organism evidence="5 6">
    <name type="scientific">Adineta steineri</name>
    <dbReference type="NCBI Taxonomy" id="433720"/>
    <lineage>
        <taxon>Eukaryota</taxon>
        <taxon>Metazoa</taxon>
        <taxon>Spiralia</taxon>
        <taxon>Gnathifera</taxon>
        <taxon>Rotifera</taxon>
        <taxon>Eurotatoria</taxon>
        <taxon>Bdelloidea</taxon>
        <taxon>Adinetida</taxon>
        <taxon>Adinetidae</taxon>
        <taxon>Adineta</taxon>
    </lineage>
</organism>
<dbReference type="Proteomes" id="UP000663860">
    <property type="component" value="Unassembled WGS sequence"/>
</dbReference>
<gene>
    <name evidence="5" type="ORF">IZO911_LOCUS12426</name>
</gene>
<dbReference type="Gene3D" id="1.10.8.60">
    <property type="match status" value="1"/>
</dbReference>
<evidence type="ECO:0000259" key="4">
    <source>
        <dbReference type="SMART" id="SM01086"/>
    </source>
</evidence>
<evidence type="ECO:0000256" key="3">
    <source>
        <dbReference type="SAM" id="MobiDB-lite"/>
    </source>
</evidence>
<dbReference type="Pfam" id="PF10431">
    <property type="entry name" value="ClpB_D2-small"/>
    <property type="match status" value="1"/>
</dbReference>